<dbReference type="STRING" id="416450.A0A1V6Q9B6"/>
<proteinExistence type="predicted"/>
<evidence type="ECO:0000313" key="1">
    <source>
        <dbReference type="EMBL" id="OQD85831.1"/>
    </source>
</evidence>
<keyword evidence="2" id="KW-1185">Reference proteome</keyword>
<reference evidence="2" key="1">
    <citation type="journal article" date="2017" name="Nat. Microbiol.">
        <title>Global analysis of biosynthetic gene clusters reveals vast potential of secondary metabolite production in Penicillium species.</title>
        <authorList>
            <person name="Nielsen J.C."/>
            <person name="Grijseels S."/>
            <person name="Prigent S."/>
            <person name="Ji B."/>
            <person name="Dainat J."/>
            <person name="Nielsen K.F."/>
            <person name="Frisvad J.C."/>
            <person name="Workman M."/>
            <person name="Nielsen J."/>
        </authorList>
    </citation>
    <scope>NUCLEOTIDE SEQUENCE [LARGE SCALE GENOMIC DNA]</scope>
    <source>
        <strain evidence="2">IBT 31811</strain>
    </source>
</reference>
<dbReference type="Proteomes" id="UP000191672">
    <property type="component" value="Unassembled WGS sequence"/>
</dbReference>
<dbReference type="Gene3D" id="3.60.40.10">
    <property type="entry name" value="PPM-type phosphatase domain"/>
    <property type="match status" value="1"/>
</dbReference>
<dbReference type="InterPro" id="IPR036457">
    <property type="entry name" value="PPM-type-like_dom_sf"/>
</dbReference>
<protein>
    <recommendedName>
        <fullName evidence="3">PPM-type phosphatase domain-containing protein</fullName>
    </recommendedName>
</protein>
<gene>
    <name evidence="1" type="ORF">PENANT_c009G04106</name>
</gene>
<name>A0A1V6Q9B6_9EURO</name>
<evidence type="ECO:0008006" key="3">
    <source>
        <dbReference type="Google" id="ProtNLM"/>
    </source>
</evidence>
<dbReference type="AlphaFoldDB" id="A0A1V6Q9B6"/>
<comment type="caution">
    <text evidence="1">The sequence shown here is derived from an EMBL/GenBank/DDBJ whole genome shotgun (WGS) entry which is preliminary data.</text>
</comment>
<evidence type="ECO:0000313" key="2">
    <source>
        <dbReference type="Proteomes" id="UP000191672"/>
    </source>
</evidence>
<dbReference type="EMBL" id="MDYN01000009">
    <property type="protein sequence ID" value="OQD85831.1"/>
    <property type="molecule type" value="Genomic_DNA"/>
</dbReference>
<accession>A0A1V6Q9B6</accession>
<organism evidence="1 2">
    <name type="scientific">Penicillium antarcticum</name>
    <dbReference type="NCBI Taxonomy" id="416450"/>
    <lineage>
        <taxon>Eukaryota</taxon>
        <taxon>Fungi</taxon>
        <taxon>Dikarya</taxon>
        <taxon>Ascomycota</taxon>
        <taxon>Pezizomycotina</taxon>
        <taxon>Eurotiomycetes</taxon>
        <taxon>Eurotiomycetidae</taxon>
        <taxon>Eurotiales</taxon>
        <taxon>Aspergillaceae</taxon>
        <taxon>Penicillium</taxon>
    </lineage>
</organism>
<sequence length="244" mass="27935">MSDPLHPKNSPATKTSFILERWYTWTVFDGHNESQTEELREKKLLFFVNRHLCDAKPYSIREPLLDEEIQKSIVRAFGDCDDQIMIRATNTSESGEPFEDKIKKLKLTYAGSCMHRRLDGSQTGLNKDKVARLREHPDEDENEAVMDGRVLGLGVSREFACDDKEVEVEQYYMSDFSRFHEGVPYPFVGERTTVQDERAAMYLTRNSLGGNQREMSAGRLAMSSPFSGNVRDDITVQVAFFNEG</sequence>